<dbReference type="EMBL" id="LN835304">
    <property type="protein sequence ID" value="CRH00011.1"/>
    <property type="molecule type" value="Genomic_DNA"/>
</dbReference>
<evidence type="ECO:0000313" key="2">
    <source>
        <dbReference type="EMBL" id="CRH00011.1"/>
    </source>
</evidence>
<dbReference type="GeneID" id="39736123"/>
<feature type="region of interest" description="Disordered" evidence="1">
    <location>
        <begin position="1"/>
        <end position="21"/>
    </location>
</feature>
<dbReference type="InterPro" id="IPR038586">
    <property type="entry name" value="Tctex-1-like_sf"/>
</dbReference>
<dbReference type="Pfam" id="PF03645">
    <property type="entry name" value="Tctex-1"/>
    <property type="match status" value="1"/>
</dbReference>
<dbReference type="PANTHER" id="PTHR21255">
    <property type="entry name" value="T-COMPLEX-ASSOCIATED-TESTIS-EXPRESSED 1/ DYNEIN LIGHT CHAIN"/>
    <property type="match status" value="1"/>
</dbReference>
<organism evidence="2 3">
    <name type="scientific">Plasmodium relictum</name>
    <dbReference type="NCBI Taxonomy" id="85471"/>
    <lineage>
        <taxon>Eukaryota</taxon>
        <taxon>Sar</taxon>
        <taxon>Alveolata</taxon>
        <taxon>Apicomplexa</taxon>
        <taxon>Aconoidasida</taxon>
        <taxon>Haemosporida</taxon>
        <taxon>Plasmodiidae</taxon>
        <taxon>Plasmodium</taxon>
        <taxon>Plasmodium (Haemamoeba)</taxon>
    </lineage>
</organism>
<dbReference type="Gene3D" id="3.30.1140.40">
    <property type="entry name" value="Tctex-1"/>
    <property type="match status" value="1"/>
</dbReference>
<dbReference type="Proteomes" id="UP000220158">
    <property type="component" value="Chromosome 9"/>
</dbReference>
<dbReference type="AlphaFoldDB" id="A0A1J1H626"/>
<name>A0A1J1H626_PLARL</name>
<gene>
    <name evidence="2" type="ORF">PRELSG_0911100</name>
</gene>
<evidence type="ECO:0000313" key="3">
    <source>
        <dbReference type="Proteomes" id="UP000220158"/>
    </source>
</evidence>
<dbReference type="CDD" id="cd21451">
    <property type="entry name" value="DLC-like_TCTEX1D"/>
    <property type="match status" value="1"/>
</dbReference>
<feature type="compositionally biased region" description="Low complexity" evidence="1">
    <location>
        <begin position="1"/>
        <end position="14"/>
    </location>
</feature>
<dbReference type="GO" id="GO:0045505">
    <property type="term" value="F:dynein intermediate chain binding"/>
    <property type="evidence" value="ECO:0007669"/>
    <property type="project" value="TreeGrafter"/>
</dbReference>
<proteinExistence type="predicted"/>
<evidence type="ECO:0000256" key="1">
    <source>
        <dbReference type="SAM" id="MobiDB-lite"/>
    </source>
</evidence>
<dbReference type="InterPro" id="IPR005334">
    <property type="entry name" value="Tctex-1-like"/>
</dbReference>
<sequence length="175" mass="20606">MEVGNKNNVKNVESNEIEKNNEENSKVNMEGFKFFANICEEKLKIFLENFFCNKNLKELSYVEDKDIIMKNDINNEDNNSSNENQNNYYEKNNIIKSNYDKMVITLVDEIEQFMKSYVNERYKVIVQGVIGENERQGIHIASKSLWNVETDNYVSAKYVNDSIFVTVMVFLLYNE</sequence>
<dbReference type="VEuPathDB" id="PlasmoDB:PRELSG_0911100"/>
<dbReference type="GO" id="GO:0005868">
    <property type="term" value="C:cytoplasmic dynein complex"/>
    <property type="evidence" value="ECO:0007669"/>
    <property type="project" value="TreeGrafter"/>
</dbReference>
<dbReference type="GO" id="GO:0005737">
    <property type="term" value="C:cytoplasm"/>
    <property type="evidence" value="ECO:0007669"/>
    <property type="project" value="TreeGrafter"/>
</dbReference>
<protein>
    <submittedName>
        <fullName evidence="2">Dynein light chain type 2, putative</fullName>
    </submittedName>
</protein>
<dbReference type="RefSeq" id="XP_028533016.1">
    <property type="nucleotide sequence ID" value="XM_028676537.1"/>
</dbReference>
<dbReference type="PANTHER" id="PTHR21255:SF7">
    <property type="entry name" value="DYNEIN LIGHT CHAIN TCTEX-TYPE PROTEIN 2B"/>
    <property type="match status" value="1"/>
</dbReference>
<dbReference type="OrthoDB" id="10248487at2759"/>
<keyword evidence="3" id="KW-1185">Reference proteome</keyword>
<dbReference type="GO" id="GO:0007018">
    <property type="term" value="P:microtubule-based movement"/>
    <property type="evidence" value="ECO:0007669"/>
    <property type="project" value="TreeGrafter"/>
</dbReference>
<accession>A0A1J1H626</accession>
<dbReference type="OMA" id="FQFFANT"/>
<reference evidence="2 3" key="1">
    <citation type="submission" date="2015-04" db="EMBL/GenBank/DDBJ databases">
        <authorList>
            <consortium name="Pathogen Informatics"/>
        </authorList>
    </citation>
    <scope>NUCLEOTIDE SEQUENCE [LARGE SCALE GENOMIC DNA]</scope>
    <source>
        <strain evidence="2 3">SGS1</strain>
    </source>
</reference>
<dbReference type="KEGG" id="prel:PRELSG_0911100"/>